<dbReference type="AlphaFoldDB" id="A0A256GE70"/>
<dbReference type="EMBL" id="NNRM01000022">
    <property type="protein sequence ID" value="OYR25230.1"/>
    <property type="molecule type" value="Genomic_DNA"/>
</dbReference>
<organism evidence="1 2">
    <name type="scientific">Brucella pseudogrignonensis</name>
    <dbReference type="NCBI Taxonomy" id="419475"/>
    <lineage>
        <taxon>Bacteria</taxon>
        <taxon>Pseudomonadati</taxon>
        <taxon>Pseudomonadota</taxon>
        <taxon>Alphaproteobacteria</taxon>
        <taxon>Hyphomicrobiales</taxon>
        <taxon>Brucellaceae</taxon>
        <taxon>Brucella/Ochrobactrum group</taxon>
        <taxon>Brucella</taxon>
    </lineage>
</organism>
<keyword evidence="2" id="KW-1185">Reference proteome</keyword>
<reference evidence="1 2" key="1">
    <citation type="submission" date="2017-07" db="EMBL/GenBank/DDBJ databases">
        <title>Phylogenetic study on the rhizospheric bacterium Ochrobactrum sp. A44.</title>
        <authorList>
            <person name="Krzyzanowska D.M."/>
            <person name="Ossowicki A."/>
            <person name="Rajewska M."/>
            <person name="Maciag T."/>
            <person name="Kaczynski Z."/>
            <person name="Czerwicka M."/>
            <person name="Jafra S."/>
        </authorList>
    </citation>
    <scope>NUCLEOTIDE SEQUENCE [LARGE SCALE GENOMIC DNA]</scope>
    <source>
        <strain evidence="1 2">CCUG 30717</strain>
    </source>
</reference>
<evidence type="ECO:0000313" key="1">
    <source>
        <dbReference type="EMBL" id="OYR25230.1"/>
    </source>
</evidence>
<sequence>MTGAIRAELFRLSLFAHSEVFTCSTMQKGFIPAQSAPGDADNRKNAYCARAA</sequence>
<evidence type="ECO:0000313" key="2">
    <source>
        <dbReference type="Proteomes" id="UP000216188"/>
    </source>
</evidence>
<name>A0A256GE70_9HYPH</name>
<gene>
    <name evidence="1" type="ORF">CEV34_3043</name>
</gene>
<proteinExistence type="predicted"/>
<comment type="caution">
    <text evidence="1">The sequence shown here is derived from an EMBL/GenBank/DDBJ whole genome shotgun (WGS) entry which is preliminary data.</text>
</comment>
<dbReference type="Proteomes" id="UP000216188">
    <property type="component" value="Unassembled WGS sequence"/>
</dbReference>
<accession>A0A256GE70</accession>
<protein>
    <submittedName>
        <fullName evidence="1">Uncharacterized protein</fullName>
    </submittedName>
</protein>